<feature type="transmembrane region" description="Helical" evidence="5">
    <location>
        <begin position="46"/>
        <end position="66"/>
    </location>
</feature>
<evidence type="ECO:0000256" key="4">
    <source>
        <dbReference type="ARBA" id="ARBA00023136"/>
    </source>
</evidence>
<keyword evidence="3 5" id="KW-1133">Transmembrane helix</keyword>
<evidence type="ECO:0000256" key="5">
    <source>
        <dbReference type="SAM" id="Phobius"/>
    </source>
</evidence>
<accession>A0A1B1BM86</accession>
<proteinExistence type="predicted"/>
<feature type="transmembrane region" description="Helical" evidence="5">
    <location>
        <begin position="105"/>
        <end position="124"/>
    </location>
</feature>
<organism evidence="6 7">
    <name type="scientific">Cryobacterium arcticum</name>
    <dbReference type="NCBI Taxonomy" id="670052"/>
    <lineage>
        <taxon>Bacteria</taxon>
        <taxon>Bacillati</taxon>
        <taxon>Actinomycetota</taxon>
        <taxon>Actinomycetes</taxon>
        <taxon>Micrococcales</taxon>
        <taxon>Microbacteriaceae</taxon>
        <taxon>Cryobacterium</taxon>
    </lineage>
</organism>
<dbReference type="OrthoDB" id="3482063at2"/>
<dbReference type="Proteomes" id="UP000092582">
    <property type="component" value="Chromosome 1"/>
</dbReference>
<reference evidence="6 7" key="1">
    <citation type="submission" date="2016-06" db="EMBL/GenBank/DDBJ databases">
        <title>Genome sequencing of Cryobacterium arcticum PAMC 27867.</title>
        <authorList>
            <person name="Lee J."/>
            <person name="Kim O.-S."/>
        </authorList>
    </citation>
    <scope>NUCLEOTIDE SEQUENCE [LARGE SCALE GENOMIC DNA]</scope>
    <source>
        <strain evidence="6 7">PAMC 27867</strain>
    </source>
</reference>
<name>A0A1B1BM86_9MICO</name>
<feature type="transmembrane region" description="Helical" evidence="5">
    <location>
        <begin position="72"/>
        <end position="93"/>
    </location>
</feature>
<sequence>MNIAIWIITGLLALAFIGAGIMKVAQPRAKLAASGMAWTNDYSDAGVKLVGLAELLGGLGLILPAVTGIAPILVPIAAAALTVIMIGAVVWHVRAGDGAKETMPSVILGILALVVAITRFGPWAF</sequence>
<dbReference type="KEGG" id="cart:PA27867_2711"/>
<dbReference type="InterPro" id="IPR032808">
    <property type="entry name" value="DoxX"/>
</dbReference>
<dbReference type="Pfam" id="PF13564">
    <property type="entry name" value="DoxX_2"/>
    <property type="match status" value="1"/>
</dbReference>
<dbReference type="EMBL" id="CP016282">
    <property type="protein sequence ID" value="ANP73651.1"/>
    <property type="molecule type" value="Genomic_DNA"/>
</dbReference>
<evidence type="ECO:0000313" key="7">
    <source>
        <dbReference type="Proteomes" id="UP000092582"/>
    </source>
</evidence>
<dbReference type="GO" id="GO:0016020">
    <property type="term" value="C:membrane"/>
    <property type="evidence" value="ECO:0007669"/>
    <property type="project" value="UniProtKB-SubCell"/>
</dbReference>
<evidence type="ECO:0000256" key="2">
    <source>
        <dbReference type="ARBA" id="ARBA00022692"/>
    </source>
</evidence>
<evidence type="ECO:0000313" key="6">
    <source>
        <dbReference type="EMBL" id="ANP73651.1"/>
    </source>
</evidence>
<keyword evidence="2 5" id="KW-0812">Transmembrane</keyword>
<comment type="subcellular location">
    <subcellularLocation>
        <location evidence="1">Membrane</location>
        <topology evidence="1">Multi-pass membrane protein</topology>
    </subcellularLocation>
</comment>
<keyword evidence="7" id="KW-1185">Reference proteome</keyword>
<protein>
    <submittedName>
        <fullName evidence="6">DoxX family protein</fullName>
    </submittedName>
</protein>
<evidence type="ECO:0000256" key="1">
    <source>
        <dbReference type="ARBA" id="ARBA00004141"/>
    </source>
</evidence>
<feature type="transmembrane region" description="Helical" evidence="5">
    <location>
        <begin position="6"/>
        <end position="25"/>
    </location>
</feature>
<dbReference type="RefSeq" id="WP_066597204.1">
    <property type="nucleotide sequence ID" value="NZ_CP016282.1"/>
</dbReference>
<dbReference type="AlphaFoldDB" id="A0A1B1BM86"/>
<gene>
    <name evidence="6" type="ORF">PA27867_2711</name>
</gene>
<keyword evidence="4 5" id="KW-0472">Membrane</keyword>
<evidence type="ECO:0000256" key="3">
    <source>
        <dbReference type="ARBA" id="ARBA00022989"/>
    </source>
</evidence>